<dbReference type="PANTHER" id="PTHR42100">
    <property type="entry name" value="OXIDOREDUCTASE 178 KDA SUBUNIT, PUTATIVE (AFU_ORTHOLOGUE AFUA_8G04320)-RELATED"/>
    <property type="match status" value="1"/>
</dbReference>
<gene>
    <name evidence="2" type="ORF">HYPSUDRAFT_34928</name>
</gene>
<evidence type="ECO:0000256" key="1">
    <source>
        <dbReference type="SAM" id="MobiDB-lite"/>
    </source>
</evidence>
<reference evidence="3" key="1">
    <citation type="submission" date="2014-04" db="EMBL/GenBank/DDBJ databases">
        <title>Evolutionary Origins and Diversification of the Mycorrhizal Mutualists.</title>
        <authorList>
            <consortium name="DOE Joint Genome Institute"/>
            <consortium name="Mycorrhizal Genomics Consortium"/>
            <person name="Kohler A."/>
            <person name="Kuo A."/>
            <person name="Nagy L.G."/>
            <person name="Floudas D."/>
            <person name="Copeland A."/>
            <person name="Barry K.W."/>
            <person name="Cichocki N."/>
            <person name="Veneault-Fourrey C."/>
            <person name="LaButti K."/>
            <person name="Lindquist E.A."/>
            <person name="Lipzen A."/>
            <person name="Lundell T."/>
            <person name="Morin E."/>
            <person name="Murat C."/>
            <person name="Riley R."/>
            <person name="Ohm R."/>
            <person name="Sun H."/>
            <person name="Tunlid A."/>
            <person name="Henrissat B."/>
            <person name="Grigoriev I.V."/>
            <person name="Hibbett D.S."/>
            <person name="Martin F."/>
        </authorList>
    </citation>
    <scope>NUCLEOTIDE SEQUENCE [LARGE SCALE GENOMIC DNA]</scope>
    <source>
        <strain evidence="3">FD-334 SS-4</strain>
    </source>
</reference>
<feature type="compositionally biased region" description="Basic and acidic residues" evidence="1">
    <location>
        <begin position="29"/>
        <end position="42"/>
    </location>
</feature>
<dbReference type="OMA" id="APIYRMR"/>
<keyword evidence="3" id="KW-1185">Reference proteome</keyword>
<dbReference type="InterPro" id="IPR034444">
    <property type="entry name" value="Nuo17.8"/>
</dbReference>
<feature type="region of interest" description="Disordered" evidence="1">
    <location>
        <begin position="19"/>
        <end position="43"/>
    </location>
</feature>
<dbReference type="GO" id="GO:0005739">
    <property type="term" value="C:mitochondrion"/>
    <property type="evidence" value="ECO:0007669"/>
    <property type="project" value="InterPro"/>
</dbReference>
<accession>A0A0D2LJE8</accession>
<organism evidence="2 3">
    <name type="scientific">Hypholoma sublateritium (strain FD-334 SS-4)</name>
    <dbReference type="NCBI Taxonomy" id="945553"/>
    <lineage>
        <taxon>Eukaryota</taxon>
        <taxon>Fungi</taxon>
        <taxon>Dikarya</taxon>
        <taxon>Basidiomycota</taxon>
        <taxon>Agaricomycotina</taxon>
        <taxon>Agaricomycetes</taxon>
        <taxon>Agaricomycetidae</taxon>
        <taxon>Agaricales</taxon>
        <taxon>Agaricineae</taxon>
        <taxon>Strophariaceae</taxon>
        <taxon>Hypholoma</taxon>
    </lineage>
</organism>
<evidence type="ECO:0000313" key="3">
    <source>
        <dbReference type="Proteomes" id="UP000054270"/>
    </source>
</evidence>
<proteinExistence type="predicted"/>
<dbReference type="PANTHER" id="PTHR42100:SF1">
    <property type="entry name" value="OXIDOREDUCTASE 178 KDA SUBUNIT, PUTATIVE (AFU_ORTHOLOGUE AFUA_8G04320)-RELATED"/>
    <property type="match status" value="1"/>
</dbReference>
<dbReference type="EMBL" id="KN817523">
    <property type="protein sequence ID" value="KJA27782.1"/>
    <property type="molecule type" value="Genomic_DNA"/>
</dbReference>
<evidence type="ECO:0000313" key="2">
    <source>
        <dbReference type="EMBL" id="KJA27782.1"/>
    </source>
</evidence>
<name>A0A0D2LJE8_HYPSF</name>
<dbReference type="AlphaFoldDB" id="A0A0D2LJE8"/>
<sequence>MSLARRAVLAASRTKPVFATQTRAASSSSHDHHDDHHHHQEDSTVYPAESFGNAFWRNVLLISLGTAAVIKLAPVAADDVYLTRWMAMYATPGSYWLGLNAKHTIQQETVARENMLLNDASLPAVTRFTYPQAMRQASPFLNGIGMNVDMTGVVPKQGHETV</sequence>
<dbReference type="Proteomes" id="UP000054270">
    <property type="component" value="Unassembled WGS sequence"/>
</dbReference>
<dbReference type="STRING" id="945553.A0A0D2LJE8"/>
<protein>
    <submittedName>
        <fullName evidence="2">Uncharacterized protein</fullName>
    </submittedName>
</protein>
<dbReference type="OrthoDB" id="2120038at2759"/>